<keyword evidence="2" id="KW-1185">Reference proteome</keyword>
<evidence type="ECO:0000313" key="2">
    <source>
        <dbReference type="Proteomes" id="UP000476411"/>
    </source>
</evidence>
<reference evidence="1 2" key="1">
    <citation type="submission" date="2020-01" db="EMBL/GenBank/DDBJ databases">
        <title>Complete genome sequence of Chitinophaga sp. H33E-04 isolated from quinoa roots.</title>
        <authorList>
            <person name="Weon H.-Y."/>
            <person name="Lee S.A."/>
        </authorList>
    </citation>
    <scope>NUCLEOTIDE SEQUENCE [LARGE SCALE GENOMIC DNA]</scope>
    <source>
        <strain evidence="1 2">H33E-04</strain>
    </source>
</reference>
<dbReference type="RefSeq" id="WP_162334880.1">
    <property type="nucleotide sequence ID" value="NZ_CP048113.1"/>
</dbReference>
<name>A0A6B9ZMI0_9BACT</name>
<dbReference type="Proteomes" id="UP000476411">
    <property type="component" value="Chromosome"/>
</dbReference>
<dbReference type="EMBL" id="CP048113">
    <property type="protein sequence ID" value="QHS63157.1"/>
    <property type="molecule type" value="Genomic_DNA"/>
</dbReference>
<evidence type="ECO:0000313" key="1">
    <source>
        <dbReference type="EMBL" id="QHS63157.1"/>
    </source>
</evidence>
<accession>A0A6B9ZMI0</accession>
<protein>
    <submittedName>
        <fullName evidence="1">Uncharacterized protein</fullName>
    </submittedName>
</protein>
<organism evidence="1 2">
    <name type="scientific">Chitinophaga agri</name>
    <dbReference type="NCBI Taxonomy" id="2703787"/>
    <lineage>
        <taxon>Bacteria</taxon>
        <taxon>Pseudomonadati</taxon>
        <taxon>Bacteroidota</taxon>
        <taxon>Chitinophagia</taxon>
        <taxon>Chitinophagales</taxon>
        <taxon>Chitinophagaceae</taxon>
        <taxon>Chitinophaga</taxon>
    </lineage>
</organism>
<dbReference type="AlphaFoldDB" id="A0A6B9ZMI0"/>
<gene>
    <name evidence="1" type="ORF">GWR21_27285</name>
</gene>
<proteinExistence type="predicted"/>
<dbReference type="KEGG" id="chih:GWR21_27285"/>
<sequence length="61" mass="6969">MLRKTKRDIFQEVGTKPFITVDPALPSFEGHPFFEKKAIAAKKLLSRVGLPKKLKRKFNNG</sequence>